<dbReference type="MEROPS" id="M01.005"/>
<dbReference type="CDD" id="cd09600">
    <property type="entry name" value="M1_APN"/>
    <property type="match status" value="1"/>
</dbReference>
<evidence type="ECO:0000256" key="7">
    <source>
        <dbReference type="ARBA" id="ARBA00022670"/>
    </source>
</evidence>
<evidence type="ECO:0000256" key="6">
    <source>
        <dbReference type="ARBA" id="ARBA00022438"/>
    </source>
</evidence>
<evidence type="ECO:0000256" key="11">
    <source>
        <dbReference type="ARBA" id="ARBA00023049"/>
    </source>
</evidence>
<evidence type="ECO:0000313" key="18">
    <source>
        <dbReference type="Proteomes" id="UP000005324"/>
    </source>
</evidence>
<keyword evidence="7" id="KW-0645">Protease</keyword>
<dbReference type="Pfam" id="PF17900">
    <property type="entry name" value="Peptidase_M1_N"/>
    <property type="match status" value="1"/>
</dbReference>
<dbReference type="FunFam" id="3.30.2010.30:FF:000002">
    <property type="entry name" value="Putative aminopeptidase N"/>
    <property type="match status" value="1"/>
</dbReference>
<feature type="domain" description="Peptidase M1 alanyl aminopeptidase C-terminal" evidence="15">
    <location>
        <begin position="565"/>
        <end position="886"/>
    </location>
</feature>
<evidence type="ECO:0000256" key="8">
    <source>
        <dbReference type="ARBA" id="ARBA00022723"/>
    </source>
</evidence>
<accession>D5RK81</accession>
<organism evidence="17 18">
    <name type="scientific">Pseudoroseomonas cervicalis ATCC 49957</name>
    <dbReference type="NCBI Taxonomy" id="525371"/>
    <lineage>
        <taxon>Bacteria</taxon>
        <taxon>Pseudomonadati</taxon>
        <taxon>Pseudomonadota</taxon>
        <taxon>Alphaproteobacteria</taxon>
        <taxon>Acetobacterales</taxon>
        <taxon>Roseomonadaceae</taxon>
        <taxon>Roseomonas</taxon>
    </lineage>
</organism>
<dbReference type="NCBIfam" id="TIGR02414">
    <property type="entry name" value="pepN_proteo"/>
    <property type="match status" value="1"/>
</dbReference>
<comment type="cofactor">
    <cofactor evidence="2">
        <name>Zn(2+)</name>
        <dbReference type="ChEBI" id="CHEBI:29105"/>
    </cofactor>
</comment>
<dbReference type="SUPFAM" id="SSF55486">
    <property type="entry name" value="Metalloproteases ('zincins'), catalytic domain"/>
    <property type="match status" value="1"/>
</dbReference>
<dbReference type="GO" id="GO:0008237">
    <property type="term" value="F:metallopeptidase activity"/>
    <property type="evidence" value="ECO:0007669"/>
    <property type="project" value="UniProtKB-UniRule"/>
</dbReference>
<dbReference type="Proteomes" id="UP000005324">
    <property type="component" value="Unassembled WGS sequence"/>
</dbReference>
<keyword evidence="9 17" id="KW-0378">Hydrolase</keyword>
<evidence type="ECO:0000256" key="2">
    <source>
        <dbReference type="ARBA" id="ARBA00001947"/>
    </source>
</evidence>
<dbReference type="GO" id="GO:0016285">
    <property type="term" value="F:alanyl aminopeptidase activity"/>
    <property type="evidence" value="ECO:0007669"/>
    <property type="project" value="UniProtKB-EC"/>
</dbReference>
<dbReference type="PANTHER" id="PTHR46322">
    <property type="entry name" value="PUROMYCIN-SENSITIVE AMINOPEPTIDASE"/>
    <property type="match status" value="1"/>
</dbReference>
<dbReference type="PANTHER" id="PTHR46322:SF1">
    <property type="entry name" value="PUROMYCIN-SENSITIVE AMINOPEPTIDASE"/>
    <property type="match status" value="1"/>
</dbReference>
<dbReference type="InterPro" id="IPR037144">
    <property type="entry name" value="Peptidase_M1_pepN_C_sf"/>
</dbReference>
<dbReference type="Gene3D" id="2.60.40.1840">
    <property type="match status" value="1"/>
</dbReference>
<evidence type="ECO:0000256" key="4">
    <source>
        <dbReference type="ARBA" id="ARBA00012564"/>
    </source>
</evidence>
<dbReference type="SUPFAM" id="SSF63737">
    <property type="entry name" value="Leukotriene A4 hydrolase N-terminal domain"/>
    <property type="match status" value="1"/>
</dbReference>
<dbReference type="HOGENOM" id="CLU_007993_2_0_5"/>
<evidence type="ECO:0000259" key="15">
    <source>
        <dbReference type="Pfam" id="PF17432"/>
    </source>
</evidence>
<evidence type="ECO:0000259" key="14">
    <source>
        <dbReference type="Pfam" id="PF11940"/>
    </source>
</evidence>
<dbReference type="InterPro" id="IPR035414">
    <property type="entry name" value="Peptidase_M1_pepN_Ig-like"/>
</dbReference>
<name>D5RK81_9PROT</name>
<protein>
    <recommendedName>
        <fullName evidence="5 12">Aminopeptidase N</fullName>
        <ecNumber evidence="4 12">3.4.11.2</ecNumber>
    </recommendedName>
</protein>
<dbReference type="FunFam" id="1.10.390.10:FF:000002">
    <property type="entry name" value="Aminopeptidase N"/>
    <property type="match status" value="1"/>
</dbReference>
<dbReference type="EMBL" id="ADVL01000253">
    <property type="protein sequence ID" value="EFH12285.1"/>
    <property type="molecule type" value="Genomic_DNA"/>
</dbReference>
<evidence type="ECO:0000256" key="12">
    <source>
        <dbReference type="NCBIfam" id="TIGR02414"/>
    </source>
</evidence>
<comment type="catalytic activity">
    <reaction evidence="1">
        <text>Release of an N-terminal amino acid, Xaa-|-Yaa- from a peptide, amide or arylamide. Xaa is preferably Ala, but may be most amino acids including Pro (slow action). When a terminal hydrophobic residue is followed by a prolyl residue, the two may be released as an intact Xaa-Pro dipeptide.</text>
        <dbReference type="EC" id="3.4.11.2"/>
    </reaction>
</comment>
<evidence type="ECO:0000256" key="5">
    <source>
        <dbReference type="ARBA" id="ARBA00015611"/>
    </source>
</evidence>
<evidence type="ECO:0000256" key="9">
    <source>
        <dbReference type="ARBA" id="ARBA00022801"/>
    </source>
</evidence>
<dbReference type="InterPro" id="IPR038438">
    <property type="entry name" value="PepN_Ig-like_sf"/>
</dbReference>
<evidence type="ECO:0000313" key="17">
    <source>
        <dbReference type="EMBL" id="EFH12285.1"/>
    </source>
</evidence>
<feature type="domain" description="Peptidase M1 membrane alanine aminopeptidase" evidence="13">
    <location>
        <begin position="250"/>
        <end position="462"/>
    </location>
</feature>
<dbReference type="Gene3D" id="3.30.2010.30">
    <property type="match status" value="1"/>
</dbReference>
<dbReference type="PRINTS" id="PR00756">
    <property type="entry name" value="ALADIPTASE"/>
</dbReference>
<dbReference type="GO" id="GO:0006508">
    <property type="term" value="P:proteolysis"/>
    <property type="evidence" value="ECO:0007669"/>
    <property type="project" value="UniProtKB-UniRule"/>
</dbReference>
<feature type="domain" description="Peptidase M1 alanyl aminopeptidase Ig-like fold" evidence="14">
    <location>
        <begin position="468"/>
        <end position="559"/>
    </location>
</feature>
<sequence length="888" mass="97880">MVLFFKKEQNLESSTKRALMTTPPPTIRREDYRPPAFLVDSVELHLSLHPAATRVRARLALRRNPAAGPGDTLELDGEELRLISAALDGVALPPERLAHRGDGGLRIHGVPAAFTLETEVEIDPDANSELSGLYRSGGNYVTQCEAEGFRRITYFPDRPDVMARYTTTIEAGREDCPVLLSNGNPDGAGELPEGRHWVRWVDPHPKPSYLFAVMAGDLVALRDRFTTASGREVALAIWVRRGDEDACGHAMDSLKRAMRWDEETYGLEYDLDVFNIAAVSDFNMGAMENKGLNIFNTKYILARPETATDADYEGIETVVAHEYFHNWTGNRVTCRDWFQLSLKEGLTVFRDQHFSEDMGSAAVKRLANVRRLRAAQFPEDAGPMAHPVRPDSYVEINNFYTPTVYQKGAELVRMMRRLIGAEAFRRGMDLYIARHDNQAVTIEDFVAAMQDAAGRDLSRFARWYAQAGTPELRVEEAYDPAARRYTLTLSQAIPPTPGQPEKLPVPIPVAFGLLAPDGAELPGAGLLLLEEARQDIVFENVPAKPTPSLLRGYSAPVRLTGLSLEQLGFLAAHDTDPFVRWDSAQQYRVAEMLRLVGEFRARRPLALPEGVAAIAAAQLGHALEDPAFAAESLPLPSEDFVADQMATADPEAIHAVRRFLRQALGARFAARFAGLHDALAEAGPYRIDGAAIGRRALRNAALHYLAAGDAAEGERRARAQFDAAGNMTDQLAALRVLAHGSGPARQEALARFHARWKAEPLVLDKWFAIQAMAERDTVLAEVQALADHPDFDLRNPNRVRALVGAFAMGNPSAFHHASGEGYRFLASVVLALDAVNTQMAARIVSPLTDWKRQDAARGAMMRAELERILARPGLSKGTYEKVSKGLGH</sequence>
<dbReference type="InterPro" id="IPR012779">
    <property type="entry name" value="Peptidase_M1_pepN"/>
</dbReference>
<reference evidence="17 18" key="1">
    <citation type="submission" date="2010-04" db="EMBL/GenBank/DDBJ databases">
        <authorList>
            <person name="Qin X."/>
            <person name="Bachman B."/>
            <person name="Battles P."/>
            <person name="Bell A."/>
            <person name="Bess C."/>
            <person name="Bickham C."/>
            <person name="Chaboub L."/>
            <person name="Chen D."/>
            <person name="Coyle M."/>
            <person name="Deiros D.R."/>
            <person name="Dinh H."/>
            <person name="Forbes L."/>
            <person name="Fowler G."/>
            <person name="Francisco L."/>
            <person name="Fu Q."/>
            <person name="Gubbala S."/>
            <person name="Hale W."/>
            <person name="Han Y."/>
            <person name="Hemphill L."/>
            <person name="Highlander S.K."/>
            <person name="Hirani K."/>
            <person name="Hogues M."/>
            <person name="Jackson L."/>
            <person name="Jakkamsetti A."/>
            <person name="Javaid M."/>
            <person name="Jiang H."/>
            <person name="Korchina V."/>
            <person name="Kovar C."/>
            <person name="Lara F."/>
            <person name="Lee S."/>
            <person name="Mata R."/>
            <person name="Mathew T."/>
            <person name="Moen C."/>
            <person name="Morales K."/>
            <person name="Munidasa M."/>
            <person name="Nazareth L."/>
            <person name="Ngo R."/>
            <person name="Nguyen L."/>
            <person name="Okwuonu G."/>
            <person name="Ongeri F."/>
            <person name="Patil S."/>
            <person name="Petrosino J."/>
            <person name="Pham C."/>
            <person name="Pham P."/>
            <person name="Pu L.-L."/>
            <person name="Puazo M."/>
            <person name="Raj R."/>
            <person name="Reid J."/>
            <person name="Rouhana J."/>
            <person name="Saada N."/>
            <person name="Shang Y."/>
            <person name="Simmons D."/>
            <person name="Thornton R."/>
            <person name="Warren J."/>
            <person name="Weissenberger G."/>
            <person name="Zhang J."/>
            <person name="Zhang L."/>
            <person name="Zhou C."/>
            <person name="Zhu D."/>
            <person name="Muzny D."/>
            <person name="Worley K."/>
            <person name="Gibbs R."/>
        </authorList>
    </citation>
    <scope>NUCLEOTIDE SEQUENCE [LARGE SCALE GENOMIC DNA]</scope>
    <source>
        <strain evidence="17 18">ATCC 49957</strain>
    </source>
</reference>
<keyword evidence="18" id="KW-1185">Reference proteome</keyword>
<keyword evidence="11" id="KW-0482">Metalloprotease</keyword>
<gene>
    <name evidence="17" type="primary">pepN</name>
    <name evidence="17" type="ORF">HMPREF0731_1491</name>
</gene>
<feature type="domain" description="Aminopeptidase N-like N-terminal" evidence="16">
    <location>
        <begin position="120"/>
        <end position="210"/>
    </location>
</feature>
<dbReference type="Gene3D" id="1.10.390.10">
    <property type="entry name" value="Neutral Protease Domain 2"/>
    <property type="match status" value="1"/>
</dbReference>
<dbReference type="FunFam" id="2.60.40.1840:FF:000001">
    <property type="entry name" value="Aminopeptidase N"/>
    <property type="match status" value="1"/>
</dbReference>
<dbReference type="InterPro" id="IPR045357">
    <property type="entry name" value="Aminopeptidase_N-like_N"/>
</dbReference>
<keyword evidence="8" id="KW-0479">Metal-binding</keyword>
<evidence type="ECO:0000259" key="13">
    <source>
        <dbReference type="Pfam" id="PF01433"/>
    </source>
</evidence>
<evidence type="ECO:0000256" key="3">
    <source>
        <dbReference type="ARBA" id="ARBA00010136"/>
    </source>
</evidence>
<dbReference type="Pfam" id="PF01433">
    <property type="entry name" value="Peptidase_M1"/>
    <property type="match status" value="1"/>
</dbReference>
<dbReference type="EC" id="3.4.11.2" evidence="4 12"/>
<dbReference type="InterPro" id="IPR001930">
    <property type="entry name" value="Peptidase_M1"/>
</dbReference>
<dbReference type="AlphaFoldDB" id="D5RK81"/>
<keyword evidence="10" id="KW-0862">Zinc</keyword>
<dbReference type="InterPro" id="IPR027268">
    <property type="entry name" value="Peptidase_M4/M1_CTD_sf"/>
</dbReference>
<dbReference type="Pfam" id="PF17432">
    <property type="entry name" value="DUF3458_C"/>
    <property type="match status" value="1"/>
</dbReference>
<dbReference type="Gene3D" id="1.25.50.10">
    <property type="entry name" value="Peptidase M1, alanyl aminopeptidase, C-terminal domain"/>
    <property type="match status" value="1"/>
</dbReference>
<dbReference type="Gene3D" id="2.60.40.1730">
    <property type="entry name" value="tricorn interacting facor f3 domain"/>
    <property type="match status" value="1"/>
</dbReference>
<dbReference type="InterPro" id="IPR014782">
    <property type="entry name" value="Peptidase_M1_dom"/>
</dbReference>
<evidence type="ECO:0000256" key="10">
    <source>
        <dbReference type="ARBA" id="ARBA00022833"/>
    </source>
</evidence>
<dbReference type="GO" id="GO:0008270">
    <property type="term" value="F:zinc ion binding"/>
    <property type="evidence" value="ECO:0007669"/>
    <property type="project" value="InterPro"/>
</dbReference>
<comment type="caution">
    <text evidence="17">The sequence shown here is derived from an EMBL/GenBank/DDBJ whole genome shotgun (WGS) entry which is preliminary data.</text>
</comment>
<dbReference type="InterPro" id="IPR024601">
    <property type="entry name" value="Peptidase_M1_pepN_C"/>
</dbReference>
<evidence type="ECO:0000259" key="16">
    <source>
        <dbReference type="Pfam" id="PF17900"/>
    </source>
</evidence>
<dbReference type="InterPro" id="IPR042097">
    <property type="entry name" value="Aminopeptidase_N-like_N_sf"/>
</dbReference>
<dbReference type="Pfam" id="PF11940">
    <property type="entry name" value="DUF3458"/>
    <property type="match status" value="1"/>
</dbReference>
<comment type="similarity">
    <text evidence="3">Belongs to the peptidase M1 family.</text>
</comment>
<evidence type="ECO:0000256" key="1">
    <source>
        <dbReference type="ARBA" id="ARBA00000098"/>
    </source>
</evidence>
<proteinExistence type="inferred from homology"/>
<keyword evidence="6 17" id="KW-0031">Aminopeptidase</keyword>